<dbReference type="PANTHER" id="PTHR21579">
    <property type="entry name" value="PROTEIN TINCAR"/>
    <property type="match status" value="1"/>
</dbReference>
<protein>
    <submittedName>
        <fullName evidence="2">Uncharacterized protein</fullName>
    </submittedName>
</protein>
<feature type="transmembrane region" description="Helical" evidence="1">
    <location>
        <begin position="134"/>
        <end position="155"/>
    </location>
</feature>
<keyword evidence="3" id="KW-1185">Reference proteome</keyword>
<feature type="transmembrane region" description="Helical" evidence="1">
    <location>
        <begin position="66"/>
        <end position="89"/>
    </location>
</feature>
<gene>
    <name evidence="2" type="ORF">NTEN_LOCUS18209</name>
</gene>
<evidence type="ECO:0000256" key="1">
    <source>
        <dbReference type="SAM" id="Phobius"/>
    </source>
</evidence>
<name>A0A6H5HAE0_9HEMI</name>
<dbReference type="Proteomes" id="UP000479000">
    <property type="component" value="Unassembled WGS sequence"/>
</dbReference>
<dbReference type="AlphaFoldDB" id="A0A6H5HAE0"/>
<keyword evidence="1" id="KW-1133">Transmembrane helix</keyword>
<sequence>MSTTSEQSLVRVVWNLSYGLPIVHSFPALEKASGHKNDRILSIVLVSDCWELPWGQDAVAWSDLEACLILTGLAIVLLPFFLFCCLVKVGNLANDGFKLGRNLSACGVEPEQSLAEGPGGCRSLWRHGCPTGPFLHLVIAFCLLLPNLLIQARLIQADFLPR</sequence>
<proteinExistence type="predicted"/>
<dbReference type="EMBL" id="CADCXU010026896">
    <property type="protein sequence ID" value="CAB0013610.1"/>
    <property type="molecule type" value="Genomic_DNA"/>
</dbReference>
<dbReference type="InterPro" id="IPR053291">
    <property type="entry name" value="Ommatidial_diff-associated"/>
</dbReference>
<feature type="non-terminal residue" evidence="2">
    <location>
        <position position="162"/>
    </location>
</feature>
<dbReference type="PANTHER" id="PTHR21579:SF20">
    <property type="entry name" value="PROTEIN TINCAR"/>
    <property type="match status" value="1"/>
</dbReference>
<keyword evidence="1" id="KW-0472">Membrane</keyword>
<accession>A0A6H5HAE0</accession>
<organism evidence="2 3">
    <name type="scientific">Nesidiocoris tenuis</name>
    <dbReference type="NCBI Taxonomy" id="355587"/>
    <lineage>
        <taxon>Eukaryota</taxon>
        <taxon>Metazoa</taxon>
        <taxon>Ecdysozoa</taxon>
        <taxon>Arthropoda</taxon>
        <taxon>Hexapoda</taxon>
        <taxon>Insecta</taxon>
        <taxon>Pterygota</taxon>
        <taxon>Neoptera</taxon>
        <taxon>Paraneoptera</taxon>
        <taxon>Hemiptera</taxon>
        <taxon>Heteroptera</taxon>
        <taxon>Panheteroptera</taxon>
        <taxon>Cimicomorpha</taxon>
        <taxon>Miridae</taxon>
        <taxon>Dicyphina</taxon>
        <taxon>Nesidiocoris</taxon>
    </lineage>
</organism>
<dbReference type="OrthoDB" id="10033661at2759"/>
<reference evidence="2 3" key="1">
    <citation type="submission" date="2020-02" db="EMBL/GenBank/DDBJ databases">
        <authorList>
            <person name="Ferguson B K."/>
        </authorList>
    </citation>
    <scope>NUCLEOTIDE SEQUENCE [LARGE SCALE GENOMIC DNA]</scope>
</reference>
<evidence type="ECO:0000313" key="2">
    <source>
        <dbReference type="EMBL" id="CAB0013610.1"/>
    </source>
</evidence>
<keyword evidence="1" id="KW-0812">Transmembrane</keyword>
<evidence type="ECO:0000313" key="3">
    <source>
        <dbReference type="Proteomes" id="UP000479000"/>
    </source>
</evidence>